<keyword evidence="2" id="KW-1185">Reference proteome</keyword>
<reference evidence="1 2" key="1">
    <citation type="submission" date="2014-11" db="EMBL/GenBank/DDBJ databases">
        <title>Genetic blueprint of the zoonotic pathogen Toxocara canis.</title>
        <authorList>
            <person name="Zhu X.-Q."/>
            <person name="Korhonen P.K."/>
            <person name="Cai H."/>
            <person name="Young N.D."/>
            <person name="Nejsum P."/>
            <person name="von Samson-Himmelstjerna G."/>
            <person name="Boag P.R."/>
            <person name="Tan P."/>
            <person name="Li Q."/>
            <person name="Min J."/>
            <person name="Yang Y."/>
            <person name="Wang X."/>
            <person name="Fang X."/>
            <person name="Hall R.S."/>
            <person name="Hofmann A."/>
            <person name="Sternberg P.W."/>
            <person name="Jex A.R."/>
            <person name="Gasser R.B."/>
        </authorList>
    </citation>
    <scope>NUCLEOTIDE SEQUENCE [LARGE SCALE GENOMIC DNA]</scope>
    <source>
        <strain evidence="1">PN_DK_2014</strain>
    </source>
</reference>
<protein>
    <submittedName>
        <fullName evidence="1">Uncharacterized protein</fullName>
    </submittedName>
</protein>
<comment type="caution">
    <text evidence="1">The sequence shown here is derived from an EMBL/GenBank/DDBJ whole genome shotgun (WGS) entry which is preliminary data.</text>
</comment>
<feature type="non-terminal residue" evidence="1">
    <location>
        <position position="1"/>
    </location>
</feature>
<evidence type="ECO:0000313" key="2">
    <source>
        <dbReference type="Proteomes" id="UP000031036"/>
    </source>
</evidence>
<dbReference type="EMBL" id="JPKZ01000448">
    <property type="protein sequence ID" value="KHN87182.1"/>
    <property type="molecule type" value="Genomic_DNA"/>
</dbReference>
<organism evidence="1 2">
    <name type="scientific">Toxocara canis</name>
    <name type="common">Canine roundworm</name>
    <dbReference type="NCBI Taxonomy" id="6265"/>
    <lineage>
        <taxon>Eukaryota</taxon>
        <taxon>Metazoa</taxon>
        <taxon>Ecdysozoa</taxon>
        <taxon>Nematoda</taxon>
        <taxon>Chromadorea</taxon>
        <taxon>Rhabditida</taxon>
        <taxon>Spirurina</taxon>
        <taxon>Ascaridomorpha</taxon>
        <taxon>Ascaridoidea</taxon>
        <taxon>Toxocaridae</taxon>
        <taxon>Toxocara</taxon>
    </lineage>
</organism>
<feature type="non-terminal residue" evidence="1">
    <location>
        <position position="113"/>
    </location>
</feature>
<evidence type="ECO:0000313" key="1">
    <source>
        <dbReference type="EMBL" id="KHN87182.1"/>
    </source>
</evidence>
<accession>A0A0B2W0N2</accession>
<dbReference type="AlphaFoldDB" id="A0A0B2W0N2"/>
<dbReference type="Proteomes" id="UP000031036">
    <property type="component" value="Unassembled WGS sequence"/>
</dbReference>
<name>A0A0B2W0N2_TOXCA</name>
<proteinExistence type="predicted"/>
<gene>
    <name evidence="1" type="ORF">Tcan_01176</name>
</gene>
<sequence length="113" mass="12891">EKHANEGKQHPNGRDECVSLSYAFRVRVTRCPCKIGCVTRNYGEQRCCWLAGWLAGWLIVVGHNQRNVVDATELINEHDHCCCYASIRRQAASYDRPHVSSPMRKCSSSAQRR</sequence>